<gene>
    <name evidence="2" type="ORF">UFOPK3423_00896</name>
</gene>
<feature type="domain" description="DUF11" evidence="1">
    <location>
        <begin position="269"/>
        <end position="373"/>
    </location>
</feature>
<protein>
    <submittedName>
        <fullName evidence="2">Unannotated protein</fullName>
    </submittedName>
</protein>
<organism evidence="2">
    <name type="scientific">freshwater metagenome</name>
    <dbReference type="NCBI Taxonomy" id="449393"/>
    <lineage>
        <taxon>unclassified sequences</taxon>
        <taxon>metagenomes</taxon>
        <taxon>ecological metagenomes</taxon>
    </lineage>
</organism>
<dbReference type="InterPro" id="IPR001434">
    <property type="entry name" value="OmcB-like_DUF11"/>
</dbReference>
<name>A0A6J7E082_9ZZZZ</name>
<evidence type="ECO:0000259" key="1">
    <source>
        <dbReference type="Pfam" id="PF01345"/>
    </source>
</evidence>
<proteinExistence type="predicted"/>
<reference evidence="2" key="1">
    <citation type="submission" date="2020-05" db="EMBL/GenBank/DDBJ databases">
        <authorList>
            <person name="Chiriac C."/>
            <person name="Salcher M."/>
            <person name="Ghai R."/>
            <person name="Kavagutti S V."/>
        </authorList>
    </citation>
    <scope>NUCLEOTIDE SEQUENCE</scope>
</reference>
<dbReference type="Pfam" id="PF01345">
    <property type="entry name" value="DUF11"/>
    <property type="match status" value="1"/>
</dbReference>
<dbReference type="AlphaFoldDB" id="A0A6J7E082"/>
<accession>A0A6J7E082</accession>
<dbReference type="EMBL" id="CAFBLQ010000086">
    <property type="protein sequence ID" value="CAB4873949.1"/>
    <property type="molecule type" value="Genomic_DNA"/>
</dbReference>
<sequence>MVLCSFALALMAAPAAQAADIGSSSGPIVKADTSTKLSCAVDHAPAGSPVRGFFRDLGDRSACGTFLAVADTLYAPLLPPASRPATLTQFTAVSQSAVSGTGTLSDPFLVTTVADAGASGLRITQTDSYVVGRESVRTDVQVTNTTGGTKTAKLWRAGDCFQDQNFDGYGSQGTLTGGISCVVGGRLTGPGTELIEWFPISAESGSYQSTYSNLWSKINLRQLFSPSSCDCEAFGETASGLSWDLTLAAGESVTRSTFITFAPDGKQALTMTKTAKRSSTLVAGTTGYTITVSNPNTAAVVLDSITDVLPTGFSYYEGTTTGATTADPTENGNTLTWERPILLPAGGTASIAFDVAVSSTPGTYTDTATAVAQAGYPVTPTGPTAPVTVNDLPAAQPEFGKQVVGEVESGEIKIRRPDGTLFTLKDGDAIPVGSTIDTRKGKLRMVAANDKKGGKANALFYGGVFTVRQQSKPLRTVLKLRQEIGLNACPAISKKSKKASASKKRKRRYLWGNGKGRFQTSGSSGAAIVRGTIWYVEDSCSGTLVKVKRGVVEVRDYARHKTIKVTAGHQYLARRVK</sequence>
<evidence type="ECO:0000313" key="2">
    <source>
        <dbReference type="EMBL" id="CAB4873949.1"/>
    </source>
</evidence>